<evidence type="ECO:0000313" key="6">
    <source>
        <dbReference type="Proteomes" id="UP001445076"/>
    </source>
</evidence>
<gene>
    <name evidence="5" type="ORF">OTU49_001665</name>
</gene>
<organism evidence="5 6">
    <name type="scientific">Cherax quadricarinatus</name>
    <name type="common">Australian red claw crayfish</name>
    <dbReference type="NCBI Taxonomy" id="27406"/>
    <lineage>
        <taxon>Eukaryota</taxon>
        <taxon>Metazoa</taxon>
        <taxon>Ecdysozoa</taxon>
        <taxon>Arthropoda</taxon>
        <taxon>Crustacea</taxon>
        <taxon>Multicrustacea</taxon>
        <taxon>Malacostraca</taxon>
        <taxon>Eumalacostraca</taxon>
        <taxon>Eucarida</taxon>
        <taxon>Decapoda</taxon>
        <taxon>Pleocyemata</taxon>
        <taxon>Astacidea</taxon>
        <taxon>Parastacoidea</taxon>
        <taxon>Parastacidae</taxon>
        <taxon>Cherax</taxon>
    </lineage>
</organism>
<dbReference type="InterPro" id="IPR020821">
    <property type="entry name" value="ENPP1-3/EXOG-like_nuc-like"/>
</dbReference>
<keyword evidence="2" id="KW-0325">Glycoprotein</keyword>
<dbReference type="GO" id="GO:0016787">
    <property type="term" value="F:hydrolase activity"/>
    <property type="evidence" value="ECO:0007669"/>
    <property type="project" value="UniProtKB-KW"/>
</dbReference>
<dbReference type="EMBL" id="JARKIK010000027">
    <property type="protein sequence ID" value="KAK8742758.1"/>
    <property type="molecule type" value="Genomic_DNA"/>
</dbReference>
<name>A0AAW0XS14_CHEQU</name>
<keyword evidence="3" id="KW-1133">Transmembrane helix</keyword>
<dbReference type="SMART" id="SM00477">
    <property type="entry name" value="NUC"/>
    <property type="match status" value="1"/>
</dbReference>
<reference evidence="5 6" key="1">
    <citation type="journal article" date="2024" name="BMC Genomics">
        <title>Genome assembly of redclaw crayfish (Cherax quadricarinatus) provides insights into its immune adaptation and hypoxia tolerance.</title>
        <authorList>
            <person name="Liu Z."/>
            <person name="Zheng J."/>
            <person name="Li H."/>
            <person name="Fang K."/>
            <person name="Wang S."/>
            <person name="He J."/>
            <person name="Zhou D."/>
            <person name="Weng S."/>
            <person name="Chi M."/>
            <person name="Gu Z."/>
            <person name="He J."/>
            <person name="Li F."/>
            <person name="Wang M."/>
        </authorList>
    </citation>
    <scope>NUCLEOTIDE SEQUENCE [LARGE SCALE GENOMIC DNA]</scope>
    <source>
        <strain evidence="5">ZL_2023a</strain>
    </source>
</reference>
<keyword evidence="3" id="KW-0812">Transmembrane</keyword>
<dbReference type="GO" id="GO:0003676">
    <property type="term" value="F:nucleic acid binding"/>
    <property type="evidence" value="ECO:0007669"/>
    <property type="project" value="InterPro"/>
</dbReference>
<evidence type="ECO:0000256" key="1">
    <source>
        <dbReference type="ARBA" id="ARBA00022801"/>
    </source>
</evidence>
<dbReference type="InterPro" id="IPR017850">
    <property type="entry name" value="Alkaline_phosphatase_core_sf"/>
</dbReference>
<dbReference type="Gene3D" id="3.40.720.10">
    <property type="entry name" value="Alkaline Phosphatase, subunit A"/>
    <property type="match status" value="1"/>
</dbReference>
<dbReference type="Gene3D" id="3.40.570.10">
    <property type="entry name" value="Extracellular Endonuclease, subunit A"/>
    <property type="match status" value="1"/>
</dbReference>
<dbReference type="InterPro" id="IPR044929">
    <property type="entry name" value="DNA/RNA_non-sp_Endonuclease_sf"/>
</dbReference>
<keyword evidence="6" id="KW-1185">Reference proteome</keyword>
<accession>A0AAW0XS14</accession>
<protein>
    <recommendedName>
        <fullName evidence="4">ENPP1-3/EXOG-like endonuclease/phosphodiesterase domain-containing protein</fullName>
    </recommendedName>
</protein>
<dbReference type="GO" id="GO:0046872">
    <property type="term" value="F:metal ion binding"/>
    <property type="evidence" value="ECO:0007669"/>
    <property type="project" value="InterPro"/>
</dbReference>
<dbReference type="SUPFAM" id="SSF53649">
    <property type="entry name" value="Alkaline phosphatase-like"/>
    <property type="match status" value="1"/>
</dbReference>
<feature type="non-terminal residue" evidence="5">
    <location>
        <position position="1"/>
    </location>
</feature>
<dbReference type="PANTHER" id="PTHR10151:SF114">
    <property type="entry name" value="ECTONUCLEOTIDE PYROPHOSPHATASE_PHOSPHODIESTERASE C27A7.3"/>
    <property type="match status" value="1"/>
</dbReference>
<dbReference type="AlphaFoldDB" id="A0AAW0XS14"/>
<comment type="caution">
    <text evidence="5">The sequence shown here is derived from an EMBL/GenBank/DDBJ whole genome shotgun (WGS) entry which is preliminary data.</text>
</comment>
<evidence type="ECO:0000259" key="4">
    <source>
        <dbReference type="SMART" id="SM00477"/>
    </source>
</evidence>
<keyword evidence="3" id="KW-0472">Membrane</keyword>
<feature type="transmembrane region" description="Helical" evidence="3">
    <location>
        <begin position="7"/>
        <end position="28"/>
    </location>
</feature>
<sequence>GMDTKRVVTGGVVAVYVVATIALLAVLMRDLPCSNSHPTHPLLIISLDGFWAQYMDRGVTPTLQALADGGVKAAYMKPSYPTLTFPNHYTIATGLYPESHGIIANSFYDPEYNSFFGMSTPDPKWWGGDPIWNTIRRQGKISATYFWPGSDKNISGTYPTYYKNYDGDVPYKDRVDQVVSWLIMPKKKRPDLITLYFEEPDHTGHGSGPDSQEVKEQLKIVDDMIKRLIKSMDDYRITPCVNMIILADHGMAAAGSERVINLPEYIPNITTSAITFVGSFSRIRPRNDSEEVKMTFMDKLVGQKKEMRVYPKEDLPTRYHFSNNRRIESIVLDLDAGWTTNISYPDALEGQHGYDNFFTSMNALFIASGPDFKTQMETEPFQNIELYNLMCYLTGVTPSPNNGTFGSLHHILANPPAPPTLPPETKPPTSPYPTGDVKPFLDISECPRNFNVSMPWLGSLKMTEEQQNETEARHLPWGVPHSSSLPASITLLHHLDHVTGYSQVLKMPLWTSFTLQEVPPSQNLTEMWSSDLRLNKTTTATCSSYFNLTTPMGENISMFPLFPPDFSVDESLPPLPFLVSNLVPGSAQLEAPWQVLMEELVPAWLDLYGPLNLLLGPVFDNNADSLPDNLENFSIPEVPSDLFAVVTRCKVNVTSIDLCPPNNLDAVSFIIPEEEVISNNLEDTAYLLEFSAKVHDVELVTGLTFFPALDFQPRTSLILRIQSQLWTT</sequence>
<dbReference type="Pfam" id="PF01223">
    <property type="entry name" value="Endonuclease_NS"/>
    <property type="match status" value="1"/>
</dbReference>
<evidence type="ECO:0000313" key="5">
    <source>
        <dbReference type="EMBL" id="KAK8742758.1"/>
    </source>
</evidence>
<keyword evidence="1" id="KW-0378">Hydrolase</keyword>
<proteinExistence type="predicted"/>
<dbReference type="Pfam" id="PF01663">
    <property type="entry name" value="Phosphodiest"/>
    <property type="match status" value="1"/>
</dbReference>
<feature type="domain" description="ENPP1-3/EXOG-like endonuclease/phosphodiesterase" evidence="4">
    <location>
        <begin position="494"/>
        <end position="712"/>
    </location>
</feature>
<dbReference type="Gene3D" id="3.30.1360.180">
    <property type="match status" value="1"/>
</dbReference>
<dbReference type="InterPro" id="IPR001604">
    <property type="entry name" value="Endo_G_ENPP1-like_dom"/>
</dbReference>
<dbReference type="PANTHER" id="PTHR10151">
    <property type="entry name" value="ECTONUCLEOTIDE PYROPHOSPHATASE/PHOSPHODIESTERASE"/>
    <property type="match status" value="1"/>
</dbReference>
<evidence type="ECO:0000256" key="2">
    <source>
        <dbReference type="ARBA" id="ARBA00023180"/>
    </source>
</evidence>
<dbReference type="CDD" id="cd16018">
    <property type="entry name" value="Enpp"/>
    <property type="match status" value="1"/>
</dbReference>
<evidence type="ECO:0000256" key="3">
    <source>
        <dbReference type="SAM" id="Phobius"/>
    </source>
</evidence>
<dbReference type="SUPFAM" id="SSF54060">
    <property type="entry name" value="His-Me finger endonucleases"/>
    <property type="match status" value="1"/>
</dbReference>
<dbReference type="InterPro" id="IPR002591">
    <property type="entry name" value="Phosphodiest/P_Trfase"/>
</dbReference>
<dbReference type="Proteomes" id="UP001445076">
    <property type="component" value="Unassembled WGS sequence"/>
</dbReference>
<dbReference type="InterPro" id="IPR044925">
    <property type="entry name" value="His-Me_finger_sf"/>
</dbReference>